<gene>
    <name evidence="3" type="ORF">LX81_03253</name>
</gene>
<name>A0A2W7N039_9RHOB</name>
<feature type="domain" description="Isochorismatase-like" evidence="2">
    <location>
        <begin position="12"/>
        <end position="188"/>
    </location>
</feature>
<keyword evidence="4" id="KW-1185">Reference proteome</keyword>
<dbReference type="InterPro" id="IPR050272">
    <property type="entry name" value="Isochorismatase-like_hydrls"/>
</dbReference>
<evidence type="ECO:0000313" key="4">
    <source>
        <dbReference type="Proteomes" id="UP000248916"/>
    </source>
</evidence>
<keyword evidence="1" id="KW-0378">Hydrolase</keyword>
<dbReference type="PANTHER" id="PTHR43540:SF6">
    <property type="entry name" value="ISOCHORISMATASE-LIKE DOMAIN-CONTAINING PROTEIN"/>
    <property type="match status" value="1"/>
</dbReference>
<dbReference type="SUPFAM" id="SSF52499">
    <property type="entry name" value="Isochorismatase-like hydrolases"/>
    <property type="match status" value="1"/>
</dbReference>
<evidence type="ECO:0000313" key="3">
    <source>
        <dbReference type="EMBL" id="PZX13468.1"/>
    </source>
</evidence>
<sequence length="206" mass="22640">MPVNPPIVGRAVLIVIDIQKGAFLGAEENGIPMMPAYVENMHRARRVIDAARAAGLPLVFLQEHHRRDMVDYGRELDGAEGVHCRAGDPGTPIAVEETGYREGEDYFVRKRRYSGFFGTDLEILLKGLRAETLILVGGMTDVCVHYTFADAHQHDYHCRVITDSVGGTSDAAHAASLAAMEYLQTGACRSTDEIVAILEEREERAA</sequence>
<proteinExistence type="predicted"/>
<dbReference type="PANTHER" id="PTHR43540">
    <property type="entry name" value="PEROXYUREIDOACRYLATE/UREIDOACRYLATE AMIDOHYDROLASE-RELATED"/>
    <property type="match status" value="1"/>
</dbReference>
<reference evidence="3 4" key="1">
    <citation type="submission" date="2018-06" db="EMBL/GenBank/DDBJ databases">
        <title>Genomic Encyclopedia of Archaeal and Bacterial Type Strains, Phase II (KMG-II): from individual species to whole genera.</title>
        <authorList>
            <person name="Goeker M."/>
        </authorList>
    </citation>
    <scope>NUCLEOTIDE SEQUENCE [LARGE SCALE GENOMIC DNA]</scope>
    <source>
        <strain evidence="3 4">DSM 22009</strain>
    </source>
</reference>
<accession>A0A2W7N039</accession>
<evidence type="ECO:0000256" key="1">
    <source>
        <dbReference type="ARBA" id="ARBA00022801"/>
    </source>
</evidence>
<dbReference type="InterPro" id="IPR036380">
    <property type="entry name" value="Isochorismatase-like_sf"/>
</dbReference>
<dbReference type="RefSeq" id="WP_111538325.1">
    <property type="nucleotide sequence ID" value="NZ_QKZL01000018.1"/>
</dbReference>
<protein>
    <submittedName>
        <fullName evidence="3">Nicotinamidase-related amidase</fullName>
    </submittedName>
</protein>
<organism evidence="3 4">
    <name type="scientific">Palleronia aestuarii</name>
    <dbReference type="NCBI Taxonomy" id="568105"/>
    <lineage>
        <taxon>Bacteria</taxon>
        <taxon>Pseudomonadati</taxon>
        <taxon>Pseudomonadota</taxon>
        <taxon>Alphaproteobacteria</taxon>
        <taxon>Rhodobacterales</taxon>
        <taxon>Roseobacteraceae</taxon>
        <taxon>Palleronia</taxon>
    </lineage>
</organism>
<dbReference type="CDD" id="cd00431">
    <property type="entry name" value="cysteine_hydrolases"/>
    <property type="match status" value="1"/>
</dbReference>
<dbReference type="GO" id="GO:0016787">
    <property type="term" value="F:hydrolase activity"/>
    <property type="evidence" value="ECO:0007669"/>
    <property type="project" value="UniProtKB-KW"/>
</dbReference>
<dbReference type="OrthoDB" id="8477867at2"/>
<comment type="caution">
    <text evidence="3">The sequence shown here is derived from an EMBL/GenBank/DDBJ whole genome shotgun (WGS) entry which is preliminary data.</text>
</comment>
<dbReference type="Pfam" id="PF00857">
    <property type="entry name" value="Isochorismatase"/>
    <property type="match status" value="1"/>
</dbReference>
<dbReference type="InterPro" id="IPR000868">
    <property type="entry name" value="Isochorismatase-like_dom"/>
</dbReference>
<dbReference type="Proteomes" id="UP000248916">
    <property type="component" value="Unassembled WGS sequence"/>
</dbReference>
<dbReference type="EMBL" id="QKZL01000018">
    <property type="protein sequence ID" value="PZX13468.1"/>
    <property type="molecule type" value="Genomic_DNA"/>
</dbReference>
<dbReference type="Gene3D" id="3.40.50.850">
    <property type="entry name" value="Isochorismatase-like"/>
    <property type="match status" value="1"/>
</dbReference>
<dbReference type="AlphaFoldDB" id="A0A2W7N039"/>
<evidence type="ECO:0000259" key="2">
    <source>
        <dbReference type="Pfam" id="PF00857"/>
    </source>
</evidence>